<accession>A0A1D8GCV3</accession>
<gene>
    <name evidence="11" type="ORF">Gferi_03580</name>
</gene>
<feature type="transmembrane region" description="Helical" evidence="9">
    <location>
        <begin position="500"/>
        <end position="522"/>
    </location>
</feature>
<dbReference type="RefSeq" id="WP_069974309.1">
    <property type="nucleotide sequence ID" value="NZ_CP017269.1"/>
</dbReference>
<evidence type="ECO:0000256" key="6">
    <source>
        <dbReference type="ARBA" id="ARBA00022692"/>
    </source>
</evidence>
<dbReference type="InterPro" id="IPR011009">
    <property type="entry name" value="Kinase-like_dom_sf"/>
</dbReference>
<feature type="domain" description="ABC1 atypical kinase-like" evidence="10">
    <location>
        <begin position="99"/>
        <end position="343"/>
    </location>
</feature>
<evidence type="ECO:0000256" key="2">
    <source>
        <dbReference type="ARBA" id="ARBA00009670"/>
    </source>
</evidence>
<evidence type="ECO:0000256" key="7">
    <source>
        <dbReference type="ARBA" id="ARBA00022989"/>
    </source>
</evidence>
<name>A0A1D8GCV3_9FIRM</name>
<dbReference type="AlphaFoldDB" id="A0A1D8GCV3"/>
<keyword evidence="8 9" id="KW-0472">Membrane</keyword>
<dbReference type="UniPathway" id="UPA00232"/>
<dbReference type="STRING" id="1424294.Gferi_03580"/>
<reference evidence="11 12" key="1">
    <citation type="submission" date="2016-09" db="EMBL/GenBank/DDBJ databases">
        <title>Genomic analysis reveals versatility of anaerobic energy metabolism of Geosporobacter ferrireducens IRF9 of phylum Firmicutes.</title>
        <authorList>
            <person name="Kim S.-J."/>
        </authorList>
    </citation>
    <scope>NUCLEOTIDE SEQUENCE [LARGE SCALE GENOMIC DNA]</scope>
    <source>
        <strain evidence="11 12">IRF9</strain>
    </source>
</reference>
<keyword evidence="5" id="KW-0831">Ubiquinone biosynthesis</keyword>
<proteinExistence type="inferred from homology"/>
<evidence type="ECO:0000256" key="3">
    <source>
        <dbReference type="ARBA" id="ARBA00022475"/>
    </source>
</evidence>
<evidence type="ECO:0000313" key="11">
    <source>
        <dbReference type="EMBL" id="AOT68738.1"/>
    </source>
</evidence>
<keyword evidence="4" id="KW-0997">Cell inner membrane</keyword>
<sequence>MVVISRYRHIKRYRQIILVFARHGFGTLIDQLGIFDYLNIKIKKRFGKDKDENSNEKLSIGERLRLSLEELGPTFVKLGQIISTRPDILPPDVIAELEKLQDAVPPFPFEDVKSLIESEFDDKLQNIFKEFNETPLAAASMAQVHLARLNSGRKVVVKVQRPGIERNIYLDLKVLADLASFIDNHTKFGKLYDFTKMVQEFESTLKNELDFRVEGENAETFKENFSKDKGVKVPDISWIHTTRRVLTMEYIEGIRLNDFAALDKAGLDRRVIARNLAVSIFNQILRDGFFHGDPHPGNIMVMPGNAIVFLDLGMVGKLNEERKAQFLKMLMGIAFKNSRLIIQAIVGLDAMTHHINIKKLEKEIDIMRDKYLSVPLNEIKVGEVFNEIFNLAFSYNIVIPGEFTMLAKSLVTLEGLVEKLDPELNVLEISEPIARKLMFKTFSPEKIGKEVFGGVLDYGSLLREFPSFLLNFLRKMEDDEFTMQFKMKGIERIEKRIDRIFTRLSFSIILLAVSIIIAGIVVGSGMSAHTGAEIYVLNITVLKVGLVIAGIMIVGLILSVLRSNRF</sequence>
<feature type="transmembrane region" description="Helical" evidence="9">
    <location>
        <begin position="534"/>
        <end position="561"/>
    </location>
</feature>
<keyword evidence="7 9" id="KW-1133">Transmembrane helix</keyword>
<dbReference type="Pfam" id="PF03109">
    <property type="entry name" value="ABC1"/>
    <property type="match status" value="1"/>
</dbReference>
<dbReference type="GO" id="GO:0006744">
    <property type="term" value="P:ubiquinone biosynthetic process"/>
    <property type="evidence" value="ECO:0007669"/>
    <property type="project" value="UniProtKB-UniPathway"/>
</dbReference>
<comment type="similarity">
    <text evidence="2">Belongs to the protein kinase superfamily. ADCK protein kinase family.</text>
</comment>
<dbReference type="Proteomes" id="UP000095743">
    <property type="component" value="Chromosome"/>
</dbReference>
<dbReference type="InterPro" id="IPR004147">
    <property type="entry name" value="ABC1_dom"/>
</dbReference>
<comment type="pathway">
    <text evidence="1">Cofactor biosynthesis; ubiquinone biosynthesis [regulation].</text>
</comment>
<dbReference type="NCBIfam" id="TIGR01982">
    <property type="entry name" value="UbiB"/>
    <property type="match status" value="1"/>
</dbReference>
<evidence type="ECO:0000313" key="12">
    <source>
        <dbReference type="Proteomes" id="UP000095743"/>
    </source>
</evidence>
<keyword evidence="12" id="KW-1185">Reference proteome</keyword>
<dbReference type="CDD" id="cd05121">
    <property type="entry name" value="ABC1_ADCK3-like"/>
    <property type="match status" value="1"/>
</dbReference>
<keyword evidence="3" id="KW-1003">Cell membrane</keyword>
<dbReference type="SUPFAM" id="SSF56112">
    <property type="entry name" value="Protein kinase-like (PK-like)"/>
    <property type="match status" value="1"/>
</dbReference>
<dbReference type="EMBL" id="CP017269">
    <property type="protein sequence ID" value="AOT68738.1"/>
    <property type="molecule type" value="Genomic_DNA"/>
</dbReference>
<protein>
    <submittedName>
        <fullName evidence="11">2-polyprenylphenol 6-hydroxylase</fullName>
    </submittedName>
</protein>
<evidence type="ECO:0000256" key="5">
    <source>
        <dbReference type="ARBA" id="ARBA00022688"/>
    </source>
</evidence>
<evidence type="ECO:0000256" key="1">
    <source>
        <dbReference type="ARBA" id="ARBA00005020"/>
    </source>
</evidence>
<dbReference type="PANTHER" id="PTHR10566:SF113">
    <property type="entry name" value="PROTEIN ACTIVITY OF BC1 COMPLEX KINASE 7, CHLOROPLASTIC"/>
    <property type="match status" value="1"/>
</dbReference>
<evidence type="ECO:0000259" key="10">
    <source>
        <dbReference type="Pfam" id="PF03109"/>
    </source>
</evidence>
<dbReference type="InterPro" id="IPR050154">
    <property type="entry name" value="UbiB_kinase"/>
</dbReference>
<dbReference type="KEGG" id="gfe:Gferi_03580"/>
<dbReference type="InterPro" id="IPR010232">
    <property type="entry name" value="UbiB"/>
</dbReference>
<dbReference type="PANTHER" id="PTHR10566">
    <property type="entry name" value="CHAPERONE-ACTIVITY OF BC1 COMPLEX CABC1 -RELATED"/>
    <property type="match status" value="1"/>
</dbReference>
<evidence type="ECO:0000256" key="8">
    <source>
        <dbReference type="ARBA" id="ARBA00023136"/>
    </source>
</evidence>
<keyword evidence="6 9" id="KW-0812">Transmembrane</keyword>
<organism evidence="11 12">
    <name type="scientific">Geosporobacter ferrireducens</name>
    <dbReference type="NCBI Taxonomy" id="1424294"/>
    <lineage>
        <taxon>Bacteria</taxon>
        <taxon>Bacillati</taxon>
        <taxon>Bacillota</taxon>
        <taxon>Clostridia</taxon>
        <taxon>Peptostreptococcales</taxon>
        <taxon>Thermotaleaceae</taxon>
        <taxon>Geosporobacter</taxon>
    </lineage>
</organism>
<evidence type="ECO:0000256" key="9">
    <source>
        <dbReference type="SAM" id="Phobius"/>
    </source>
</evidence>
<evidence type="ECO:0000256" key="4">
    <source>
        <dbReference type="ARBA" id="ARBA00022519"/>
    </source>
</evidence>